<dbReference type="InterPro" id="IPR036034">
    <property type="entry name" value="PDZ_sf"/>
</dbReference>
<keyword evidence="8" id="KW-1185">Reference proteome</keyword>
<comment type="subcellular location">
    <subcellularLocation>
        <location evidence="1">Membrane</location>
    </subcellularLocation>
</comment>
<evidence type="ECO:0000256" key="1">
    <source>
        <dbReference type="ARBA" id="ARBA00004370"/>
    </source>
</evidence>
<dbReference type="InterPro" id="IPR001478">
    <property type="entry name" value="PDZ"/>
</dbReference>
<feature type="compositionally biased region" description="Polar residues" evidence="5">
    <location>
        <begin position="503"/>
        <end position="523"/>
    </location>
</feature>
<feature type="domain" description="PDZ" evidence="6">
    <location>
        <begin position="2221"/>
        <end position="2303"/>
    </location>
</feature>
<feature type="region of interest" description="Disordered" evidence="5">
    <location>
        <begin position="1397"/>
        <end position="1429"/>
    </location>
</feature>
<protein>
    <recommendedName>
        <fullName evidence="6">PDZ domain-containing protein</fullName>
    </recommendedName>
</protein>
<feature type="compositionally biased region" description="Polar residues" evidence="5">
    <location>
        <begin position="583"/>
        <end position="592"/>
    </location>
</feature>
<dbReference type="InterPro" id="IPR051342">
    <property type="entry name" value="PDZ_scaffold"/>
</dbReference>
<feature type="compositionally biased region" description="Basic and acidic residues" evidence="5">
    <location>
        <begin position="2076"/>
        <end position="2091"/>
    </location>
</feature>
<dbReference type="EMBL" id="VCGU01000005">
    <property type="protein sequence ID" value="TRY74578.1"/>
    <property type="molecule type" value="Genomic_DNA"/>
</dbReference>
<dbReference type="CDD" id="cd06668">
    <property type="entry name" value="PDZ4_MUPP1-like"/>
    <property type="match status" value="1"/>
</dbReference>
<dbReference type="CDD" id="cd06791">
    <property type="entry name" value="PDZ3_MUPP1-like"/>
    <property type="match status" value="1"/>
</dbReference>
<feature type="region of interest" description="Disordered" evidence="5">
    <location>
        <begin position="1243"/>
        <end position="1288"/>
    </location>
</feature>
<feature type="region of interest" description="Disordered" evidence="5">
    <location>
        <begin position="1793"/>
        <end position="1830"/>
    </location>
</feature>
<feature type="domain" description="PDZ" evidence="6">
    <location>
        <begin position="12"/>
        <end position="92"/>
    </location>
</feature>
<evidence type="ECO:0000256" key="5">
    <source>
        <dbReference type="SAM" id="MobiDB-lite"/>
    </source>
</evidence>
<dbReference type="SUPFAM" id="SSF50156">
    <property type="entry name" value="PDZ domain-like"/>
    <property type="match status" value="10"/>
</dbReference>
<feature type="compositionally biased region" description="Low complexity" evidence="5">
    <location>
        <begin position="1091"/>
        <end position="1102"/>
    </location>
</feature>
<evidence type="ECO:0000256" key="4">
    <source>
        <dbReference type="ARBA" id="ARBA00023136"/>
    </source>
</evidence>
<dbReference type="CDD" id="cd06669">
    <property type="entry name" value="PDZ5_MUPP1-like"/>
    <property type="match status" value="1"/>
</dbReference>
<comment type="caution">
    <text evidence="7">The sequence shown here is derived from an EMBL/GenBank/DDBJ whole genome shotgun (WGS) entry which is preliminary data.</text>
</comment>
<feature type="compositionally biased region" description="Acidic residues" evidence="5">
    <location>
        <begin position="1815"/>
        <end position="1827"/>
    </location>
</feature>
<feature type="domain" description="PDZ" evidence="6">
    <location>
        <begin position="394"/>
        <end position="479"/>
    </location>
</feature>
<dbReference type="Gene3D" id="2.30.42.10">
    <property type="match status" value="10"/>
</dbReference>
<dbReference type="PANTHER" id="PTHR19964">
    <property type="entry name" value="MULTIPLE PDZ DOMAIN PROTEIN"/>
    <property type="match status" value="1"/>
</dbReference>
<keyword evidence="4" id="KW-0472">Membrane</keyword>
<feature type="compositionally biased region" description="Low complexity" evidence="5">
    <location>
        <begin position="881"/>
        <end position="896"/>
    </location>
</feature>
<feature type="region of interest" description="Disordered" evidence="5">
    <location>
        <begin position="2056"/>
        <end position="2130"/>
    </location>
</feature>
<feature type="compositionally biased region" description="Polar residues" evidence="5">
    <location>
        <begin position="1055"/>
        <end position="1082"/>
    </location>
</feature>
<evidence type="ECO:0000313" key="7">
    <source>
        <dbReference type="EMBL" id="TRY74578.1"/>
    </source>
</evidence>
<sequence length="2306" mass="245970">MVLQCEWAQIQAIILNNDGNGFGFGISGSRNSGAVVRNIFPGGAADRDGTLQNGDHLLAVGEVRLWGMGAEQVAAILRQAGQESIRLVVARPIDPTVPNYLVNSAIVPTKSLSDPNELDRTLQSGLFTLSAPTLNGFNFDQLGSDLGESQGFDVQQYQNSDALGGQSYISSSGNQAQSMAQVLSYSNPDQSNGRKGTNGLPMLHNLPLPLTSSGMSCGGSTSVVQTMVTHSVASGNPQVTVVSPTKSFHVPIPEDDPSSPSSSSTMCAEAVVHQGPTEGSSVLQDNYPTLAQSRMLKSNSQSSLTKLKNVNHHVQTKEVGPSLTPNAGGARKKVIRKTSMPTNGSDRALDMSLTNSVTSLASRQESLVVLESSHCEPGSSNEVVMVLPEKEEFKITLVKDGKGLGITVAGYICEKEDLCGIFVKSVIDGSMADKSGCITVNDQIIEVDGISLSGYSNQEAVEILKNTGDTVKMTIVRYLRGLKFEELKLGISQANVATPTAPLSQYQPASDLSSVQPNSSTKSPAHPPAKSNKPYRGVVACNSAHDPLGYTSSNASSNNATVITSSSSSISTSISTKRRKSTCAISQLTSGELTPRGGSSAASENKSPTTTDQRSQLPRHSVPNILDNGLILSSHLPNATSVPSINPLNLPNGRLSVFPGDWNDRSMPHEINAESQESFSKSSRVTLQDSEEERLKAKWGPIMEGNYVIVVAQLQKPESNSGLGISLEGTVDVENGKEVRPHHYIRSILPNGPVDKDGKLTSGDELLEVNGKCLKGLFHEEVVSSLKNLPVKVTLVCGRKCNGPSPIRGTIVDNVDPSHSEKAFESRKILSGSLQSLLAAKGPEFLVKAKSEVSLACTTSHSISLELNAGGGLGGAEACSLTKTTTTSERTSSLSRPAVTTPPNNPSSGSSTFPASGFLHRGKSKSLETMQCGAMWSSFVEEVVLNKGHKGLGFSILDYQDPQNMTETVIVVRSLVPGGVAQHDKRILPGDRLVYVNDSRLENASLDAAVHALKGASFGPVRLGIARPLEEVQRTSPPILSPSLPEVDQVPQSFTKQDIGSSRYPSSSTNAEGTTQASNISDLKTDDWTNSEGSCGSSSGSSTIDEGFRTPTTVGNGMMAASDLSMRRLLSLEPAKNIPILPKLPKYSIVVNKSSKQFLGVHLEALAFELSGTIVRQIDPNGALAKDGRLRVGDLVLFLNHESMWRVTSSQAKIILRRAEFVSAGIPIIFIPEEQLGAIEDTTTSNSNTEDADPVHSLSESLKVSPEVSVPQRHSPSSSLDELSLDESSGEEIIPDLTVESGFVPSAGCPTKFPSDLIESSVDPEPINLDLEDDVFVGTGSIEPPVIDVTQIDVPLTSVPCDILPVPHGFGGPDPDFDPPDAQEAVNMVRVYNPPPVSNSAVRPQPPSSFNSGFQNGSRISPNPSPMGSAASPGFLKQNLVGNKIWGESRVVDVFRQPGAGLGVSIVDPDGPKQNNAHVSGIFIKSVLPESPAGRTGQLFTGDRILEINGVPLETSDHTVAVNAIRNAGDPVRFVVQSLKSPSAEATSILPDQRNLLYHSPQKHAPPMSTSITCIATKTANTTTNTKTSTSTTATSYLTPFLDVGLPDRRHSESLEPSNVELRPPIGKRIHSQSQFTDTGLSPTLNMTENSDNPFQNTNLNIWESQQQKQQQQQHSDEPPSPMIEAPPQGASPTHLQAEFQAPLGNSLAPGPVDRRGSDASSVSSISDCPTPPKSPELIQAGLSDLERQAIQQKLQAELQAKKEQHLTVYTKSSIDRGDEDKFSTEMATHVEVPVNTEDKPARLTAKKLKSQESSSEDEDDNEDDYNEEKINMSENFKVLSGDVIEAKIKRDAKMGMGMALSGHKDRMRMGTFICGLHPNGPAASTSKFKPGDELLKVHNTVVRGRCHLNVSAIIKKLPDDIPINVVVLRSEKNQEKIAIQEITQFPIFLDDVIFGSPEFGTYLSRREIKMKKTTEGLGLMIIEGSHKVLGKGIFISDIQQNSLAFKASMKVGDMILATNTESFLGISYDDAAMILKQVTGTVRILVVNPTDEINKREEAKSAPSKAEGKTQGADSTKEDPAKAEAKETKAKTPATLAPEPPAAAKTPAKSPAKSPGKSPGKTDPNKIDIKKDANGLGLSILGGSDSSIGGIFVHEIYGSGAAEKDGRLQVGDRLVSVNGVDFKSIKYQDALRIIRGSKDKVTFIIDRKEADPESLFTDVSVELVKKPGKGLGMSVVGSKEGNGVFISDVITGSVAELNGQIFQGDQILSVNDKDLKQADQDEAVAALKTASGTISLKLRRIKPEV</sequence>
<name>A0A553PA79_TIGCA</name>
<accession>A0A553PA79</accession>
<evidence type="ECO:0000259" key="6">
    <source>
        <dbReference type="PROSITE" id="PS50106"/>
    </source>
</evidence>
<dbReference type="PROSITE" id="PS50106">
    <property type="entry name" value="PDZ"/>
    <property type="match status" value="10"/>
</dbReference>
<dbReference type="PANTHER" id="PTHR19964:SF20">
    <property type="entry name" value="PATJ HOMOLOG-LIKE PROTEIN"/>
    <property type="match status" value="1"/>
</dbReference>
<feature type="compositionally biased region" description="Polar residues" evidence="5">
    <location>
        <begin position="600"/>
        <end position="618"/>
    </location>
</feature>
<feature type="domain" description="PDZ" evidence="6">
    <location>
        <begin position="1846"/>
        <end position="1930"/>
    </location>
</feature>
<dbReference type="GO" id="GO:0016020">
    <property type="term" value="C:membrane"/>
    <property type="evidence" value="ECO:0007669"/>
    <property type="project" value="UniProtKB-SubCell"/>
</dbReference>
<dbReference type="Proteomes" id="UP000318571">
    <property type="component" value="Chromosome 2"/>
</dbReference>
<keyword evidence="3" id="KW-0677">Repeat</keyword>
<evidence type="ECO:0000256" key="2">
    <source>
        <dbReference type="ARBA" id="ARBA00022553"/>
    </source>
</evidence>
<feature type="region of interest" description="Disordered" evidence="5">
    <location>
        <begin position="550"/>
        <end position="621"/>
    </location>
</feature>
<reference evidence="7 8" key="1">
    <citation type="journal article" date="2018" name="Nat. Ecol. Evol.">
        <title>Genomic signatures of mitonuclear coevolution across populations of Tigriopus californicus.</title>
        <authorList>
            <person name="Barreto F.S."/>
            <person name="Watson E.T."/>
            <person name="Lima T.G."/>
            <person name="Willett C.S."/>
            <person name="Edmands S."/>
            <person name="Li W."/>
            <person name="Burton R.S."/>
        </authorList>
    </citation>
    <scope>NUCLEOTIDE SEQUENCE [LARGE SCALE GENOMIC DNA]</scope>
    <source>
        <strain evidence="7 8">San Diego</strain>
    </source>
</reference>
<gene>
    <name evidence="7" type="ORF">TCAL_04591</name>
</gene>
<feature type="compositionally biased region" description="Low complexity" evidence="5">
    <location>
        <begin position="551"/>
        <end position="575"/>
    </location>
</feature>
<feature type="region of interest" description="Disordered" evidence="5">
    <location>
        <begin position="881"/>
        <end position="916"/>
    </location>
</feature>
<feature type="domain" description="PDZ" evidence="6">
    <location>
        <begin position="711"/>
        <end position="801"/>
    </location>
</feature>
<feature type="compositionally biased region" description="Low complexity" evidence="5">
    <location>
        <begin position="2092"/>
        <end position="2123"/>
    </location>
</feature>
<feature type="domain" description="PDZ" evidence="6">
    <location>
        <begin position="942"/>
        <end position="1016"/>
    </location>
</feature>
<keyword evidence="2" id="KW-0597">Phosphoprotein</keyword>
<dbReference type="Pfam" id="PF00595">
    <property type="entry name" value="PDZ"/>
    <property type="match status" value="9"/>
</dbReference>
<organism evidence="7 8">
    <name type="scientific">Tigriopus californicus</name>
    <name type="common">Marine copepod</name>
    <dbReference type="NCBI Taxonomy" id="6832"/>
    <lineage>
        <taxon>Eukaryota</taxon>
        <taxon>Metazoa</taxon>
        <taxon>Ecdysozoa</taxon>
        <taxon>Arthropoda</taxon>
        <taxon>Crustacea</taxon>
        <taxon>Multicrustacea</taxon>
        <taxon>Hexanauplia</taxon>
        <taxon>Copepoda</taxon>
        <taxon>Harpacticoida</taxon>
        <taxon>Harpacticidae</taxon>
        <taxon>Tigriopus</taxon>
    </lineage>
</organism>
<evidence type="ECO:0000313" key="8">
    <source>
        <dbReference type="Proteomes" id="UP000318571"/>
    </source>
</evidence>
<dbReference type="SMART" id="SM00228">
    <property type="entry name" value="PDZ"/>
    <property type="match status" value="10"/>
</dbReference>
<feature type="domain" description="PDZ" evidence="6">
    <location>
        <begin position="1451"/>
        <end position="1540"/>
    </location>
</feature>
<feature type="region of interest" description="Disordered" evidence="5">
    <location>
        <begin position="503"/>
        <end position="536"/>
    </location>
</feature>
<feature type="domain" description="PDZ" evidence="6">
    <location>
        <begin position="1968"/>
        <end position="2051"/>
    </location>
</feature>
<feature type="domain" description="PDZ" evidence="6">
    <location>
        <begin position="2127"/>
        <end position="2210"/>
    </location>
</feature>
<dbReference type="FunFam" id="2.30.42.10:FF:000070">
    <property type="entry name" value="Multiple PDZ domain protein"/>
    <property type="match status" value="1"/>
</dbReference>
<feature type="compositionally biased region" description="Polar residues" evidence="5">
    <location>
        <begin position="1398"/>
        <end position="1422"/>
    </location>
</feature>
<evidence type="ECO:0000256" key="3">
    <source>
        <dbReference type="ARBA" id="ARBA00022737"/>
    </source>
</evidence>
<feature type="region of interest" description="Disordered" evidence="5">
    <location>
        <begin position="1055"/>
        <end position="1106"/>
    </location>
</feature>
<proteinExistence type="predicted"/>
<feature type="compositionally biased region" description="Polar residues" evidence="5">
    <location>
        <begin position="1632"/>
        <end position="1665"/>
    </location>
</feature>
<feature type="region of interest" description="Disordered" evidence="5">
    <location>
        <begin position="1608"/>
        <end position="1738"/>
    </location>
</feature>
<feature type="domain" description="PDZ" evidence="6">
    <location>
        <begin position="1148"/>
        <end position="1219"/>
    </location>
</feature>
<dbReference type="STRING" id="6832.A0A553PA79"/>